<feature type="coiled-coil region" evidence="5">
    <location>
        <begin position="95"/>
        <end position="122"/>
    </location>
</feature>
<dbReference type="AlphaFoldDB" id="A0A150Y1A6"/>
<dbReference type="InterPro" id="IPR058982">
    <property type="entry name" value="Beta-barrel_AprE"/>
</dbReference>
<dbReference type="Proteomes" id="UP000075663">
    <property type="component" value="Unassembled WGS sequence"/>
</dbReference>
<dbReference type="GO" id="GO:0016020">
    <property type="term" value="C:membrane"/>
    <property type="evidence" value="ECO:0007669"/>
    <property type="project" value="UniProtKB-SubCell"/>
</dbReference>
<reference evidence="8 9" key="1">
    <citation type="submission" date="2016-01" db="EMBL/GenBank/DDBJ databases">
        <title>Genome sequencing of Roseivirga seohaensis SW-152.</title>
        <authorList>
            <person name="Selvaratnam C."/>
            <person name="Thevarajoo S."/>
            <person name="Goh K.M."/>
            <person name="Ee R."/>
            <person name="Chan K.-G."/>
            <person name="Chong C.S."/>
        </authorList>
    </citation>
    <scope>NUCLEOTIDE SEQUENCE [LARGE SCALE GENOMIC DNA]</scope>
    <source>
        <strain evidence="8 9">SW-152</strain>
    </source>
</reference>
<feature type="transmembrane region" description="Helical" evidence="6">
    <location>
        <begin position="25"/>
        <end position="44"/>
    </location>
</feature>
<dbReference type="Gene3D" id="2.40.30.170">
    <property type="match status" value="1"/>
</dbReference>
<organism evidence="8 9">
    <name type="scientific">Roseivirga seohaensis</name>
    <dbReference type="NCBI Taxonomy" id="1914963"/>
    <lineage>
        <taxon>Bacteria</taxon>
        <taxon>Pseudomonadati</taxon>
        <taxon>Bacteroidota</taxon>
        <taxon>Cytophagia</taxon>
        <taxon>Cytophagales</taxon>
        <taxon>Roseivirgaceae</taxon>
        <taxon>Roseivirga</taxon>
    </lineage>
</organism>
<keyword evidence="2 6" id="KW-0812">Transmembrane</keyword>
<evidence type="ECO:0000313" key="9">
    <source>
        <dbReference type="Proteomes" id="UP000075663"/>
    </source>
</evidence>
<evidence type="ECO:0000313" key="8">
    <source>
        <dbReference type="EMBL" id="KYG84751.1"/>
    </source>
</evidence>
<dbReference type="Pfam" id="PF26002">
    <property type="entry name" value="Beta-barrel_AprE"/>
    <property type="match status" value="1"/>
</dbReference>
<dbReference type="PANTHER" id="PTHR30386:SF26">
    <property type="entry name" value="TRANSPORT PROTEIN COMB"/>
    <property type="match status" value="1"/>
</dbReference>
<evidence type="ECO:0000256" key="2">
    <source>
        <dbReference type="ARBA" id="ARBA00022692"/>
    </source>
</evidence>
<evidence type="ECO:0000256" key="4">
    <source>
        <dbReference type="ARBA" id="ARBA00023136"/>
    </source>
</evidence>
<evidence type="ECO:0000256" key="3">
    <source>
        <dbReference type="ARBA" id="ARBA00022989"/>
    </source>
</evidence>
<evidence type="ECO:0000256" key="5">
    <source>
        <dbReference type="SAM" id="Coils"/>
    </source>
</evidence>
<accession>A0A150Y1A6</accession>
<keyword evidence="3 6" id="KW-1133">Transmembrane helix</keyword>
<gene>
    <name evidence="8" type="ORF">AWW67_01520</name>
</gene>
<feature type="domain" description="AprE-like beta-barrel" evidence="7">
    <location>
        <begin position="270"/>
        <end position="353"/>
    </location>
</feature>
<protein>
    <recommendedName>
        <fullName evidence="7">AprE-like beta-barrel domain-containing protein</fullName>
    </recommendedName>
</protein>
<dbReference type="EMBL" id="LRPB01000012">
    <property type="protein sequence ID" value="KYG84751.1"/>
    <property type="molecule type" value="Genomic_DNA"/>
</dbReference>
<evidence type="ECO:0000259" key="7">
    <source>
        <dbReference type="Pfam" id="PF26002"/>
    </source>
</evidence>
<evidence type="ECO:0000256" key="6">
    <source>
        <dbReference type="SAM" id="Phobius"/>
    </source>
</evidence>
<evidence type="ECO:0000256" key="1">
    <source>
        <dbReference type="ARBA" id="ARBA00004167"/>
    </source>
</evidence>
<keyword evidence="5" id="KW-0175">Coiled coil</keyword>
<name>A0A150Y1A6_9BACT</name>
<comment type="subcellular location">
    <subcellularLocation>
        <location evidence="1">Membrane</location>
        <topology evidence="1">Single-pass membrane protein</topology>
    </subcellularLocation>
</comment>
<dbReference type="STRING" id="1914963.AWW67_01520"/>
<sequence length="393" mass="44776">MIFPKEILENTSQAFNYKNQVRSNVIFILASFIIIAGLGATPFLKTDIYVSANGIIKPNKERRNLVAPVTGFLETYNLKDNQEVLAGDTLLKLDNSRVTEQIQKIEAEKRIVEDNLADLNYLIFAKEVDRNKLQLPTNRTNYLKFEQKLRELDLRMAQSTTILDRQERLFDEGVISIAEYQKVTFENNLLQNEKELLIKDQRYFWESERKSETQKILEFESSATALKRNLNEYFLLAPISGTLFNVKGFEVSGYINAGEVVAEISPSTDLIVETYISPSDIGLITLGAGAKYQIDAYNYNNWGLASGNIIEISNDLEVINNAPVFKVRSSLDQSQLSLRNGFVGDLKKGLTLRARYHITERSLFDLLYDKVDDWLNPAQNNTPNQNLSKNGLY</sequence>
<keyword evidence="4 6" id="KW-0472">Membrane</keyword>
<dbReference type="PANTHER" id="PTHR30386">
    <property type="entry name" value="MEMBRANE FUSION SUBUNIT OF EMRAB-TOLC MULTIDRUG EFFLUX PUMP"/>
    <property type="match status" value="1"/>
</dbReference>
<proteinExistence type="predicted"/>
<dbReference type="RefSeq" id="WP_062300636.1">
    <property type="nucleotide sequence ID" value="NZ_LRPB01000012.1"/>
</dbReference>
<dbReference type="InterPro" id="IPR050739">
    <property type="entry name" value="MFP"/>
</dbReference>
<comment type="caution">
    <text evidence="8">The sequence shown here is derived from an EMBL/GenBank/DDBJ whole genome shotgun (WGS) entry which is preliminary data.</text>
</comment>